<dbReference type="PROSITE" id="PS51155">
    <property type="entry name" value="CHIT_BIND_RR_2"/>
    <property type="match status" value="1"/>
</dbReference>
<dbReference type="InterPro" id="IPR051217">
    <property type="entry name" value="Insect_Cuticle_Struc_Prot"/>
</dbReference>
<feature type="chain" id="PRO_5008264239" evidence="4">
    <location>
        <begin position="23"/>
        <end position="421"/>
    </location>
</feature>
<dbReference type="GO" id="GO:0031012">
    <property type="term" value="C:extracellular matrix"/>
    <property type="evidence" value="ECO:0007669"/>
    <property type="project" value="TreeGrafter"/>
</dbReference>
<evidence type="ECO:0000256" key="4">
    <source>
        <dbReference type="SAM" id="SignalP"/>
    </source>
</evidence>
<dbReference type="InterPro" id="IPR000618">
    <property type="entry name" value="Insect_cuticle"/>
</dbReference>
<evidence type="ECO:0000256" key="2">
    <source>
        <dbReference type="ARBA" id="ARBA00022729"/>
    </source>
</evidence>
<sequence>MAPLTSKLVTAILLLTIQITTSVKSNSRPVYEVINEQSKAEERQIKTSAVANLPYGNPLADNSQQNAKLHAYNQQAMFNAERVRQHKAQIQQQQRWLKTPQLVHNYMRAYHESEENHQLALEKEQAKNDTKETKQPTKDTIKLETVKERKRKHRSYGSIAYQTTNIPDNIVLNPNIINKMVIIPKLIQPQYDTHSHQSVRDIETLNSLLNKNPNVQLTEFNALINKPKININNDKELETPIDLYYHLKPSKSFIHTHKGNIIIKEETEFQTEEPRYNEAVTKEINYINKELINTDYVPLYEEDKTKEVEEQRYQLYEPIYNHKEDKTEELNEIYLNKGIRHLNKNGSRMSAYDENLNYASSYEFGYRVRDMHSGNNFGHQEEKKGEETNGQYHVLLPDGRMQNVRYSAGPEGFHADISYDH</sequence>
<evidence type="ECO:0000313" key="5">
    <source>
        <dbReference type="EMBL" id="KPJ01191.1"/>
    </source>
</evidence>
<name>A0A194QCM4_PAPXU</name>
<dbReference type="Proteomes" id="UP000053268">
    <property type="component" value="Unassembled WGS sequence"/>
</dbReference>
<evidence type="ECO:0000256" key="1">
    <source>
        <dbReference type="ARBA" id="ARBA00022460"/>
    </source>
</evidence>
<dbReference type="InterPro" id="IPR031311">
    <property type="entry name" value="CHIT_BIND_RR_consensus"/>
</dbReference>
<proteinExistence type="predicted"/>
<dbReference type="AlphaFoldDB" id="A0A194QCM4"/>
<evidence type="ECO:0000256" key="3">
    <source>
        <dbReference type="PROSITE-ProRule" id="PRU00497"/>
    </source>
</evidence>
<dbReference type="STRING" id="66420.A0A194QCM4"/>
<dbReference type="GO" id="GO:0042302">
    <property type="term" value="F:structural constituent of cuticle"/>
    <property type="evidence" value="ECO:0007669"/>
    <property type="project" value="UniProtKB-UniRule"/>
</dbReference>
<gene>
    <name evidence="5" type="ORF">RR46_03062</name>
</gene>
<feature type="signal peptide" evidence="4">
    <location>
        <begin position="1"/>
        <end position="22"/>
    </location>
</feature>
<reference evidence="5 6" key="1">
    <citation type="journal article" date="2015" name="Nat. Commun.">
        <title>Outbred genome sequencing and CRISPR/Cas9 gene editing in butterflies.</title>
        <authorList>
            <person name="Li X."/>
            <person name="Fan D."/>
            <person name="Zhang W."/>
            <person name="Liu G."/>
            <person name="Zhang L."/>
            <person name="Zhao L."/>
            <person name="Fang X."/>
            <person name="Chen L."/>
            <person name="Dong Y."/>
            <person name="Chen Y."/>
            <person name="Ding Y."/>
            <person name="Zhao R."/>
            <person name="Feng M."/>
            <person name="Zhu Y."/>
            <person name="Feng Y."/>
            <person name="Jiang X."/>
            <person name="Zhu D."/>
            <person name="Xiang H."/>
            <person name="Feng X."/>
            <person name="Li S."/>
            <person name="Wang J."/>
            <person name="Zhang G."/>
            <person name="Kronforst M.R."/>
            <person name="Wang W."/>
        </authorList>
    </citation>
    <scope>NUCLEOTIDE SEQUENCE [LARGE SCALE GENOMIC DNA]</scope>
    <source>
        <strain evidence="5">Ya'a_city_454_Px</strain>
        <tissue evidence="5">Whole body</tissue>
    </source>
</reference>
<dbReference type="PANTHER" id="PTHR12236">
    <property type="entry name" value="STRUCTURAL CONTITUENT OF CUTICLE"/>
    <property type="match status" value="1"/>
</dbReference>
<evidence type="ECO:0000313" key="6">
    <source>
        <dbReference type="Proteomes" id="UP000053268"/>
    </source>
</evidence>
<protein>
    <submittedName>
        <fullName evidence="5">Pro-resilin</fullName>
    </submittedName>
</protein>
<keyword evidence="6" id="KW-1185">Reference proteome</keyword>
<dbReference type="EMBL" id="KQ459386">
    <property type="protein sequence ID" value="KPJ01191.1"/>
    <property type="molecule type" value="Genomic_DNA"/>
</dbReference>
<dbReference type="PANTHER" id="PTHR12236:SF79">
    <property type="entry name" value="CUTICULAR PROTEIN 50CB-RELATED"/>
    <property type="match status" value="1"/>
</dbReference>
<organism evidence="5 6">
    <name type="scientific">Papilio xuthus</name>
    <name type="common">Asian swallowtail butterfly</name>
    <dbReference type="NCBI Taxonomy" id="66420"/>
    <lineage>
        <taxon>Eukaryota</taxon>
        <taxon>Metazoa</taxon>
        <taxon>Ecdysozoa</taxon>
        <taxon>Arthropoda</taxon>
        <taxon>Hexapoda</taxon>
        <taxon>Insecta</taxon>
        <taxon>Pterygota</taxon>
        <taxon>Neoptera</taxon>
        <taxon>Endopterygota</taxon>
        <taxon>Lepidoptera</taxon>
        <taxon>Glossata</taxon>
        <taxon>Ditrysia</taxon>
        <taxon>Papilionoidea</taxon>
        <taxon>Papilionidae</taxon>
        <taxon>Papilioninae</taxon>
        <taxon>Papilio</taxon>
    </lineage>
</organism>
<accession>A0A194QCM4</accession>
<dbReference type="GO" id="GO:0005615">
    <property type="term" value="C:extracellular space"/>
    <property type="evidence" value="ECO:0007669"/>
    <property type="project" value="TreeGrafter"/>
</dbReference>
<keyword evidence="2 4" id="KW-0732">Signal</keyword>
<dbReference type="PROSITE" id="PS00233">
    <property type="entry name" value="CHIT_BIND_RR_1"/>
    <property type="match status" value="1"/>
</dbReference>
<dbReference type="Pfam" id="PF00379">
    <property type="entry name" value="Chitin_bind_4"/>
    <property type="match status" value="1"/>
</dbReference>
<keyword evidence="1 3" id="KW-0193">Cuticle</keyword>